<protein>
    <submittedName>
        <fullName evidence="2">Uncharacterized protein</fullName>
    </submittedName>
</protein>
<dbReference type="EMBL" id="BQYH01000017">
    <property type="protein sequence ID" value="GKU73005.1"/>
    <property type="molecule type" value="Genomic_DNA"/>
</dbReference>
<dbReference type="EMBL" id="BFCH01000008">
    <property type="protein sequence ID" value="GBG36852.1"/>
    <property type="molecule type" value="Genomic_DNA"/>
</dbReference>
<reference evidence="1" key="1">
    <citation type="journal article" date="2018" name="Genome Announc.">
        <title>Draft Genome Sequence of Mycobacterium montefiorense Isolated from Japanese Black Salamander (Hynobius nigrescens).</title>
        <authorList>
            <person name="Fukano H."/>
            <person name="Yoshida M."/>
            <person name="Shimizu A."/>
            <person name="Iwao H."/>
            <person name="Katayama Y."/>
            <person name="Omatsu T."/>
            <person name="Mizutani T."/>
            <person name="Kurata O."/>
            <person name="Wada S."/>
            <person name="Hoshino Y."/>
        </authorList>
    </citation>
    <scope>NUCLEOTIDE SEQUENCE</scope>
    <source>
        <strain evidence="1">BS</strain>
    </source>
</reference>
<dbReference type="Proteomes" id="UP000245060">
    <property type="component" value="Unassembled WGS sequence"/>
</dbReference>
<comment type="caution">
    <text evidence="2">The sequence shown here is derived from an EMBL/GenBank/DDBJ whole genome shotgun (WGS) entry which is preliminary data.</text>
</comment>
<evidence type="ECO:0000313" key="2">
    <source>
        <dbReference type="EMBL" id="GKU73005.1"/>
    </source>
</evidence>
<gene>
    <name evidence="1" type="ORF">MmonteBS_12240</name>
    <name evidence="2" type="ORF">NJB18185_27770</name>
</gene>
<reference evidence="2" key="4">
    <citation type="submission" date="2022-04" db="EMBL/GenBank/DDBJ databases">
        <authorList>
            <person name="Komine T."/>
            <person name="Fukano H."/>
            <person name="Wada S."/>
        </authorList>
    </citation>
    <scope>NUCLEOTIDE SEQUENCE</scope>
    <source>
        <strain evidence="2">NJB18185</strain>
    </source>
</reference>
<dbReference type="AlphaFoldDB" id="A0AA37PMI9"/>
<sequence>MTRFFETDPHPLDVVTISIRPEVEATTCCDDIVQQLFGAVAELLLFAFARRPGLFLSAGAFSFCIDAFGFFLKASGSFGCDLGSPSLSAACDVKEATVVERTRRDAMRATFVCTVFASGSDPPQEIELGHAQIISGSSHPPFPSFKARRSSSPRTVLTISEAVRRDGTAARRRL</sequence>
<evidence type="ECO:0000313" key="4">
    <source>
        <dbReference type="Proteomes" id="UP001139505"/>
    </source>
</evidence>
<evidence type="ECO:0000313" key="3">
    <source>
        <dbReference type="Proteomes" id="UP000245060"/>
    </source>
</evidence>
<reference evidence="3" key="2">
    <citation type="submission" date="2018-04" db="EMBL/GenBank/DDBJ databases">
        <title>Draft genome sequence of Mycobacterium montefiorense isolated from Japanese black salamander.</title>
        <authorList>
            <person name="Fukano H."/>
            <person name="Yoshida M."/>
            <person name="Shimizu A."/>
            <person name="Iwao H."/>
            <person name="Kurata O."/>
            <person name="Katayama Y."/>
            <person name="Omatsu T."/>
            <person name="Mizutani T."/>
            <person name="Wada S."/>
            <person name="Hoshino Y."/>
        </authorList>
    </citation>
    <scope>NUCLEOTIDE SEQUENCE [LARGE SCALE GENOMIC DNA]</scope>
    <source>
        <strain evidence="3">BS</strain>
    </source>
</reference>
<proteinExistence type="predicted"/>
<organism evidence="2 4">
    <name type="scientific">Mycobacterium montefiorense</name>
    <dbReference type="NCBI Taxonomy" id="154654"/>
    <lineage>
        <taxon>Bacteria</taxon>
        <taxon>Bacillati</taxon>
        <taxon>Actinomycetota</taxon>
        <taxon>Actinomycetes</taxon>
        <taxon>Mycobacteriales</taxon>
        <taxon>Mycobacteriaceae</taxon>
        <taxon>Mycobacterium</taxon>
        <taxon>Mycobacterium simiae complex</taxon>
    </lineage>
</organism>
<name>A0AA37PMI9_9MYCO</name>
<evidence type="ECO:0000313" key="1">
    <source>
        <dbReference type="EMBL" id="GBG36852.1"/>
    </source>
</evidence>
<dbReference type="Proteomes" id="UP001139505">
    <property type="component" value="Unassembled WGS sequence"/>
</dbReference>
<accession>A0AA37PMI9</accession>
<keyword evidence="3" id="KW-1185">Reference proteome</keyword>
<reference evidence="2" key="3">
    <citation type="journal article" date="2022" name="Microbiol. Resour. Announc.">
        <title>Draft Genome Sequences of Eight Mycobacterium montefiorense Strains Isolated from Salamanders in Captivity.</title>
        <authorList>
            <person name="Komine T."/>
            <person name="Ihara H."/>
            <person name="Fukano H."/>
            <person name="Hoshino Y."/>
            <person name="Kurata O."/>
            <person name="Wada S."/>
        </authorList>
    </citation>
    <scope>NUCLEOTIDE SEQUENCE</scope>
    <source>
        <strain evidence="2">NJB18185</strain>
    </source>
</reference>